<name>A0ABR5NQN0_9LACO</name>
<evidence type="ECO:0000313" key="2">
    <source>
        <dbReference type="Proteomes" id="UP000051499"/>
    </source>
</evidence>
<organism evidence="1 2">
    <name type="scientific">Companilactobacillus kimchii DSM 13961 = JCM 10707</name>
    <dbReference type="NCBI Taxonomy" id="1423765"/>
    <lineage>
        <taxon>Bacteria</taxon>
        <taxon>Bacillati</taxon>
        <taxon>Bacillota</taxon>
        <taxon>Bacilli</taxon>
        <taxon>Lactobacillales</taxon>
        <taxon>Lactobacillaceae</taxon>
        <taxon>Companilactobacillus</taxon>
        <taxon>Companilactobacillus kimchii</taxon>
    </lineage>
</organism>
<sequence>MVGLDNHIKELMNQNNTYATYVKDMKLINTSGPFYFDENTLNKPANIPKGYLRATFIDSKNGIVEIITTNNYYEITDGEMSVLKERA</sequence>
<dbReference type="Proteomes" id="UP000051499">
    <property type="component" value="Unassembled WGS sequence"/>
</dbReference>
<evidence type="ECO:0000313" key="1">
    <source>
        <dbReference type="EMBL" id="KRK49966.1"/>
    </source>
</evidence>
<protein>
    <submittedName>
        <fullName evidence="1">Uncharacterized protein</fullName>
    </submittedName>
</protein>
<gene>
    <name evidence="1" type="ORF">FC97_GL002352</name>
</gene>
<proteinExistence type="predicted"/>
<dbReference type="EMBL" id="AZDH01000027">
    <property type="protein sequence ID" value="KRK49966.1"/>
    <property type="molecule type" value="Genomic_DNA"/>
</dbReference>
<comment type="caution">
    <text evidence="1">The sequence shown here is derived from an EMBL/GenBank/DDBJ whole genome shotgun (WGS) entry which is preliminary data.</text>
</comment>
<keyword evidence="2" id="KW-1185">Reference proteome</keyword>
<accession>A0ABR5NQN0</accession>
<reference evidence="1 2" key="1">
    <citation type="journal article" date="2015" name="Genome Announc.">
        <title>Expanding the biotechnology potential of lactobacilli through comparative genomics of 213 strains and associated genera.</title>
        <authorList>
            <person name="Sun Z."/>
            <person name="Harris H.M."/>
            <person name="McCann A."/>
            <person name="Guo C."/>
            <person name="Argimon S."/>
            <person name="Zhang W."/>
            <person name="Yang X."/>
            <person name="Jeffery I.B."/>
            <person name="Cooney J.C."/>
            <person name="Kagawa T.F."/>
            <person name="Liu W."/>
            <person name="Song Y."/>
            <person name="Salvetti E."/>
            <person name="Wrobel A."/>
            <person name="Rasinkangas P."/>
            <person name="Parkhill J."/>
            <person name="Rea M.C."/>
            <person name="O'Sullivan O."/>
            <person name="Ritari J."/>
            <person name="Douillard F.P."/>
            <person name="Paul Ross R."/>
            <person name="Yang R."/>
            <person name="Briner A.E."/>
            <person name="Felis G.E."/>
            <person name="de Vos W.M."/>
            <person name="Barrangou R."/>
            <person name="Klaenhammer T.R."/>
            <person name="Caufield P.W."/>
            <person name="Cui Y."/>
            <person name="Zhang H."/>
            <person name="O'Toole P.W."/>
        </authorList>
    </citation>
    <scope>NUCLEOTIDE SEQUENCE [LARGE SCALE GENOMIC DNA]</scope>
    <source>
        <strain evidence="1 2">DSM 13961</strain>
    </source>
</reference>